<evidence type="ECO:0000313" key="2">
    <source>
        <dbReference type="Proteomes" id="UP000295334"/>
    </source>
</evidence>
<gene>
    <name evidence="1" type="ORF">EPD60_14275</name>
</gene>
<sequence>MENREKRQLEKLYVRETQQYLQQLREGASHEQLDEQKHKVLELSRLLDQQMRSGDPSGRQLRTHS</sequence>
<dbReference type="RefSeq" id="WP_131450198.1">
    <property type="nucleotide sequence ID" value="NZ_SJZI01000050.1"/>
</dbReference>
<proteinExistence type="predicted"/>
<dbReference type="Proteomes" id="UP000295334">
    <property type="component" value="Unassembled WGS sequence"/>
</dbReference>
<comment type="caution">
    <text evidence="1">The sequence shown here is derived from an EMBL/GenBank/DDBJ whole genome shotgun (WGS) entry which is preliminary data.</text>
</comment>
<dbReference type="EMBL" id="SJZI01000050">
    <property type="protein sequence ID" value="TCJ12439.1"/>
    <property type="molecule type" value="Genomic_DNA"/>
</dbReference>
<dbReference type="AlphaFoldDB" id="A0A4R1B8N0"/>
<accession>A0A4R1B8N0</accession>
<protein>
    <submittedName>
        <fullName evidence="1">Uncharacterized protein</fullName>
    </submittedName>
</protein>
<evidence type="ECO:0000313" key="1">
    <source>
        <dbReference type="EMBL" id="TCJ12439.1"/>
    </source>
</evidence>
<keyword evidence="2" id="KW-1185">Reference proteome</keyword>
<dbReference type="OrthoDB" id="9912901at2"/>
<name>A0A4R1B8N0_9BACT</name>
<reference evidence="1 2" key="1">
    <citation type="submission" date="2019-03" db="EMBL/GenBank/DDBJ databases">
        <authorList>
            <person name="Kim M.K.M."/>
        </authorList>
    </citation>
    <scope>NUCLEOTIDE SEQUENCE [LARGE SCALE GENOMIC DNA]</scope>
    <source>
        <strain evidence="1 2">17J68-12</strain>
    </source>
</reference>
<organism evidence="1 2">
    <name type="scientific">Flaviaesturariibacter flavus</name>
    <dbReference type="NCBI Taxonomy" id="2502780"/>
    <lineage>
        <taxon>Bacteria</taxon>
        <taxon>Pseudomonadati</taxon>
        <taxon>Bacteroidota</taxon>
        <taxon>Chitinophagia</taxon>
        <taxon>Chitinophagales</taxon>
        <taxon>Chitinophagaceae</taxon>
        <taxon>Flaviaestuariibacter</taxon>
    </lineage>
</organism>